<comment type="caution">
    <text evidence="1">The sequence shown here is derived from an EMBL/GenBank/DDBJ whole genome shotgun (WGS) entry which is preliminary data.</text>
</comment>
<protein>
    <submittedName>
        <fullName evidence="1">Uncharacterized protein</fullName>
    </submittedName>
</protein>
<reference evidence="1 2" key="1">
    <citation type="submission" date="2018-08" db="EMBL/GenBank/DDBJ databases">
        <title>Bacillus jemisoniae sp. nov., Bacillus chryseoplanitiae sp. nov., Bacillus resnikiae sp. nov., and Bacillus frankliniae sp. nov., isolated from Viking spacecraft and associated surfaces.</title>
        <authorList>
            <person name="Seuylemezian A."/>
            <person name="Vaishampayan P."/>
        </authorList>
    </citation>
    <scope>NUCLEOTIDE SEQUENCE [LARGE SCALE GENOMIC DNA]</scope>
    <source>
        <strain evidence="1 2">MA001</strain>
    </source>
</reference>
<keyword evidence="2" id="KW-1185">Reference proteome</keyword>
<accession>A0A398BLD2</accession>
<evidence type="ECO:0000313" key="1">
    <source>
        <dbReference type="EMBL" id="RID88570.1"/>
    </source>
</evidence>
<name>A0A398BLD2_9BACI</name>
<dbReference type="Proteomes" id="UP000266016">
    <property type="component" value="Unassembled WGS sequence"/>
</dbReference>
<organism evidence="1 2">
    <name type="scientific">Peribacillus asahii</name>
    <dbReference type="NCBI Taxonomy" id="228899"/>
    <lineage>
        <taxon>Bacteria</taxon>
        <taxon>Bacillati</taxon>
        <taxon>Bacillota</taxon>
        <taxon>Bacilli</taxon>
        <taxon>Bacillales</taxon>
        <taxon>Bacillaceae</taxon>
        <taxon>Peribacillus</taxon>
    </lineage>
</organism>
<proteinExistence type="predicted"/>
<dbReference type="EMBL" id="QWVS01000004">
    <property type="protein sequence ID" value="RID88570.1"/>
    <property type="molecule type" value="Genomic_DNA"/>
</dbReference>
<sequence length="67" mass="7847">MKGNHSFHSFQDVERTEKLIQNLIRFIANTQVKTVTNEAMLANFERKLQLVEARCEALEQKLTELQN</sequence>
<dbReference type="RefSeq" id="WP_119115755.1">
    <property type="nucleotide sequence ID" value="NZ_QWVS01000004.1"/>
</dbReference>
<gene>
    <name evidence="1" type="ORF">D1953_03345</name>
</gene>
<evidence type="ECO:0000313" key="2">
    <source>
        <dbReference type="Proteomes" id="UP000266016"/>
    </source>
</evidence>
<dbReference type="AlphaFoldDB" id="A0A398BLD2"/>